<name>G5HEM6_9FIRM</name>
<reference evidence="1 2" key="1">
    <citation type="submission" date="2011-08" db="EMBL/GenBank/DDBJ databases">
        <title>The Genome Sequence of Clostridium citroniae WAL-17108.</title>
        <authorList>
            <consortium name="The Broad Institute Genome Sequencing Platform"/>
            <person name="Earl A."/>
            <person name="Ward D."/>
            <person name="Feldgarden M."/>
            <person name="Gevers D."/>
            <person name="Finegold S.M."/>
            <person name="Summanen P.H."/>
            <person name="Molitoris D.R."/>
            <person name="Vaisanen M.L."/>
            <person name="Daigneault M."/>
            <person name="Allen-Vercoe E."/>
            <person name="Young S.K."/>
            <person name="Zeng Q."/>
            <person name="Gargeya S."/>
            <person name="Fitzgerald M."/>
            <person name="Haas B."/>
            <person name="Abouelleil A."/>
            <person name="Alvarado L."/>
            <person name="Arachchi H.M."/>
            <person name="Berlin A."/>
            <person name="Brown A."/>
            <person name="Chapman S.B."/>
            <person name="Chen Z."/>
            <person name="Dunbar C."/>
            <person name="Freedman E."/>
            <person name="Gearin G."/>
            <person name="Gellesch M."/>
            <person name="Goldberg J."/>
            <person name="Griggs A."/>
            <person name="Gujja S."/>
            <person name="Heiman D."/>
            <person name="Howarth C."/>
            <person name="Larson L."/>
            <person name="Lui A."/>
            <person name="MacDonald P.J.P."/>
            <person name="Montmayeur A."/>
            <person name="Murphy C."/>
            <person name="Neiman D."/>
            <person name="Pearson M."/>
            <person name="Priest M."/>
            <person name="Roberts A."/>
            <person name="Saif S."/>
            <person name="Shea T."/>
            <person name="Shenoy N."/>
            <person name="Sisk P."/>
            <person name="Stolte C."/>
            <person name="Sykes S."/>
            <person name="Wortman J."/>
            <person name="Nusbaum C."/>
            <person name="Birren B."/>
        </authorList>
    </citation>
    <scope>NUCLEOTIDE SEQUENCE [LARGE SCALE GENOMIC DNA]</scope>
    <source>
        <strain evidence="1 2">WAL-17108</strain>
    </source>
</reference>
<organism evidence="1 2">
    <name type="scientific">[Clostridium] citroniae WAL-17108</name>
    <dbReference type="NCBI Taxonomy" id="742733"/>
    <lineage>
        <taxon>Bacteria</taxon>
        <taxon>Bacillati</taxon>
        <taxon>Bacillota</taxon>
        <taxon>Clostridia</taxon>
        <taxon>Lachnospirales</taxon>
        <taxon>Lachnospiraceae</taxon>
        <taxon>Enterocloster</taxon>
    </lineage>
</organism>
<dbReference type="AlphaFoldDB" id="G5HEM6"/>
<evidence type="ECO:0000313" key="2">
    <source>
        <dbReference type="Proteomes" id="UP000003763"/>
    </source>
</evidence>
<sequence>MDYIKYIRNLSDEYLLKAFSECRVYHITKILPEDGHVKEICRKYNEIYKKDVSLELLINDIYFELALRYYNSKLWDLQNNKD</sequence>
<evidence type="ECO:0000313" key="1">
    <source>
        <dbReference type="EMBL" id="EHE99984.1"/>
    </source>
</evidence>
<accession>G5HEM6</accession>
<protein>
    <submittedName>
        <fullName evidence="1">Uncharacterized protein</fullName>
    </submittedName>
</protein>
<dbReference type="EMBL" id="ADLJ01000007">
    <property type="protein sequence ID" value="EHE99984.1"/>
    <property type="molecule type" value="Genomic_DNA"/>
</dbReference>
<dbReference type="HOGENOM" id="CLU_2552245_0_0_9"/>
<dbReference type="Proteomes" id="UP000003763">
    <property type="component" value="Unassembled WGS sequence"/>
</dbReference>
<proteinExistence type="predicted"/>
<gene>
    <name evidence="1" type="ORF">HMPREF9469_00899</name>
</gene>
<comment type="caution">
    <text evidence="1">The sequence shown here is derived from an EMBL/GenBank/DDBJ whole genome shotgun (WGS) entry which is preliminary data.</text>
</comment>